<gene>
    <name evidence="1" type="ORF">CMUST_07210</name>
</gene>
<dbReference type="InterPro" id="IPR040831">
    <property type="entry name" value="B_solenoid_ydck_rpt"/>
</dbReference>
<protein>
    <submittedName>
        <fullName evidence="1">Uncharacterized protein</fullName>
    </submittedName>
</protein>
<dbReference type="InterPro" id="IPR011004">
    <property type="entry name" value="Trimer_LpxA-like_sf"/>
</dbReference>
<dbReference type="Pfam" id="PF18836">
    <property type="entry name" value="B_solenoid_ydck"/>
    <property type="match status" value="2"/>
</dbReference>
<dbReference type="Proteomes" id="UP000035199">
    <property type="component" value="Chromosome"/>
</dbReference>
<organism evidence="1 2">
    <name type="scientific">Corynebacterium mustelae</name>
    <dbReference type="NCBI Taxonomy" id="571915"/>
    <lineage>
        <taxon>Bacteria</taxon>
        <taxon>Bacillati</taxon>
        <taxon>Actinomycetota</taxon>
        <taxon>Actinomycetes</taxon>
        <taxon>Mycobacteriales</taxon>
        <taxon>Corynebacteriaceae</taxon>
        <taxon>Corynebacterium</taxon>
    </lineage>
</organism>
<evidence type="ECO:0000313" key="1">
    <source>
        <dbReference type="EMBL" id="AKK05772.1"/>
    </source>
</evidence>
<sequence length="575" mass="62105">MVEVHFELTDECKVLATGERVFRIRAVRDIPERFVTAGEKGGFVSSTHTTDGKPRIGPTAWVSGDATVAGDARISGNALVYENACVFGSARVKGWARIGGNARVFDNTVVKNNARVRQNAEVSGQARVAGQAVVSESARVFGDAVIEGDARISGGSWVEGNAHVSGHAQLSGDAYVCDKARIAGSAYLMGDTAVSGEATVTDAAIIDGEINDHARITDGRMQDCCVEGNAQVSANLPDCAHLGEKMVVTHPEECVVFHPLGVEDCPVTVAKTTNGKIATIISYYANNSGNRLGKEQLIHQLQAQGLDELFEQQLQWAKNRVAKAQPVVEEEALDFRLTDETKTLSDGTVVYRIEATRDLPFFNVSKGDKGGWVPSTHNSQGIPRISDNSWLGDEAMLLDEAILTCEGRATGNVCMKGNAVVKEEGWVERSVTLTDNTEVIGGFVTGTVTIAGSSTVRGGVEIEAVGTLTDVRIRDNSDHRRFGPLFGTGIEVFLTRRAQGAQLSTRISGVWREGTLDEMVPENPILDQLNNRDWWETVGDQPLLVGQSPRVQALVLEEYAQLRELIVTVLKQWDS</sequence>
<dbReference type="SUPFAM" id="SSF51161">
    <property type="entry name" value="Trimeric LpxA-like enzymes"/>
    <property type="match status" value="2"/>
</dbReference>
<dbReference type="EMBL" id="CP011542">
    <property type="protein sequence ID" value="AKK05772.1"/>
    <property type="molecule type" value="Genomic_DNA"/>
</dbReference>
<keyword evidence="2" id="KW-1185">Reference proteome</keyword>
<proteinExistence type="predicted"/>
<dbReference type="RefSeq" id="WP_052844580.1">
    <property type="nucleotide sequence ID" value="NZ_CP011542.1"/>
</dbReference>
<dbReference type="STRING" id="571915.CMUST_07210"/>
<dbReference type="PATRIC" id="fig|571915.4.peg.1537"/>
<reference evidence="1 2" key="1">
    <citation type="journal article" date="2015" name="Genome Announc.">
        <title>Complete Genome Sequence of the Type Strain Corynebacterium mustelae DSM 45274, Isolated from Various Tissues of a Male Ferret with Lethal Sepsis.</title>
        <authorList>
            <person name="Ruckert C."/>
            <person name="Eimer J."/>
            <person name="Winkler A."/>
            <person name="Tauch A."/>
        </authorList>
    </citation>
    <scope>NUCLEOTIDE SEQUENCE [LARGE SCALE GENOMIC DNA]</scope>
    <source>
        <strain evidence="1 2">DSM 45274</strain>
    </source>
</reference>
<dbReference type="Gene3D" id="2.160.10.10">
    <property type="entry name" value="Hexapeptide repeat proteins"/>
    <property type="match status" value="1"/>
</dbReference>
<dbReference type="KEGG" id="cmv:CMUST_07210"/>
<accession>A0A0G3H3V3</accession>
<dbReference type="OrthoDB" id="4390846at2"/>
<dbReference type="AlphaFoldDB" id="A0A0G3H3V3"/>
<reference evidence="2" key="2">
    <citation type="submission" date="2015-05" db="EMBL/GenBank/DDBJ databases">
        <title>Complete genome sequence of Corynebacterium mustelae DSM 45274, isolated from various tissues of a male ferret with lethal sepsis.</title>
        <authorList>
            <person name="Ruckert C."/>
            <person name="Albersmeier A."/>
            <person name="Winkler A."/>
            <person name="Tauch A."/>
        </authorList>
    </citation>
    <scope>NUCLEOTIDE SEQUENCE [LARGE SCALE GENOMIC DNA]</scope>
    <source>
        <strain evidence="2">DSM 45274</strain>
    </source>
</reference>
<dbReference type="PANTHER" id="PTHR43300">
    <property type="entry name" value="ACETYLTRANSFERASE"/>
    <property type="match status" value="1"/>
</dbReference>
<name>A0A0G3H3V3_9CORY</name>
<evidence type="ECO:0000313" key="2">
    <source>
        <dbReference type="Proteomes" id="UP000035199"/>
    </source>
</evidence>
<dbReference type="InterPro" id="IPR050179">
    <property type="entry name" value="Trans_hexapeptide_repeat"/>
</dbReference>